<gene>
    <name evidence="1" type="ORF">Q766_09260</name>
</gene>
<dbReference type="InterPro" id="IPR015996">
    <property type="entry name" value="UCP028451"/>
</dbReference>
<keyword evidence="2" id="KW-1185">Reference proteome</keyword>
<reference evidence="1 2" key="1">
    <citation type="submission" date="2013-09" db="EMBL/GenBank/DDBJ databases">
        <authorList>
            <person name="Zeng Z."/>
            <person name="Chen C."/>
        </authorList>
    </citation>
    <scope>NUCLEOTIDE SEQUENCE [LARGE SCALE GENOMIC DNA]</scope>
    <source>
        <strain evidence="1 2">WB 4.1-42</strain>
    </source>
</reference>
<dbReference type="InterPro" id="IPR012808">
    <property type="entry name" value="CHP02453"/>
</dbReference>
<dbReference type="EMBL" id="JRLY01000005">
    <property type="protein sequence ID" value="KGO93468.1"/>
    <property type="molecule type" value="Genomic_DNA"/>
</dbReference>
<proteinExistence type="predicted"/>
<dbReference type="STRING" id="1121898.GCA_000422725_02201"/>
<dbReference type="Pfam" id="PF09365">
    <property type="entry name" value="DUF2461"/>
    <property type="match status" value="1"/>
</dbReference>
<dbReference type="AlphaFoldDB" id="A0A0A2MPR1"/>
<organism evidence="1 2">
    <name type="scientific">Flavobacterium subsaxonicum WB 4.1-42 = DSM 21790</name>
    <dbReference type="NCBI Taxonomy" id="1121898"/>
    <lineage>
        <taxon>Bacteria</taxon>
        <taxon>Pseudomonadati</taxon>
        <taxon>Bacteroidota</taxon>
        <taxon>Flavobacteriia</taxon>
        <taxon>Flavobacteriales</taxon>
        <taxon>Flavobacteriaceae</taxon>
        <taxon>Flavobacterium</taxon>
    </lineage>
</organism>
<protein>
    <recommendedName>
        <fullName evidence="3">TIGR02453 family protein</fullName>
    </recommendedName>
</protein>
<dbReference type="RefSeq" id="WP_026991004.1">
    <property type="nucleotide sequence ID" value="NZ_AUGP01000018.1"/>
</dbReference>
<dbReference type="OrthoDB" id="9794241at2"/>
<dbReference type="eggNOG" id="COG5587">
    <property type="taxonomic scope" value="Bacteria"/>
</dbReference>
<evidence type="ECO:0000313" key="1">
    <source>
        <dbReference type="EMBL" id="KGO93468.1"/>
    </source>
</evidence>
<comment type="caution">
    <text evidence="1">The sequence shown here is derived from an EMBL/GenBank/DDBJ whole genome shotgun (WGS) entry which is preliminary data.</text>
</comment>
<evidence type="ECO:0008006" key="3">
    <source>
        <dbReference type="Google" id="ProtNLM"/>
    </source>
</evidence>
<dbReference type="PIRSF" id="PIRSF028451">
    <property type="entry name" value="UCP028451"/>
    <property type="match status" value="1"/>
</dbReference>
<dbReference type="PANTHER" id="PTHR36452:SF1">
    <property type="entry name" value="DUF2461 DOMAIN-CONTAINING PROTEIN"/>
    <property type="match status" value="1"/>
</dbReference>
<evidence type="ECO:0000313" key="2">
    <source>
        <dbReference type="Proteomes" id="UP000030111"/>
    </source>
</evidence>
<dbReference type="PANTHER" id="PTHR36452">
    <property type="entry name" value="CHROMOSOME 12, WHOLE GENOME SHOTGUN SEQUENCE"/>
    <property type="match status" value="1"/>
</dbReference>
<accession>A0A0A2MPR1</accession>
<name>A0A0A2MPR1_9FLAO</name>
<dbReference type="Proteomes" id="UP000030111">
    <property type="component" value="Unassembled WGS sequence"/>
</dbReference>
<dbReference type="NCBIfam" id="TIGR02453">
    <property type="entry name" value="TIGR02453 family protein"/>
    <property type="match status" value="1"/>
</dbReference>
<sequence>MITTTTLQFLEDLKNNNNRDWFQSNQDRYELYKTDYRETVEAFLDEIKPFDDTLEQLEFKDCSYRINRDIRFSKDKTPYKTHMGIWMCEGKKNTNLAGYYVHIENGAAFAAAGLYFPDAADLKKVRREIDGFYEELEQIVAEPEFKKLFGKLESNNDNTLKTSPKDFDKNHPAIEFLKLKSFLAVTKLTTKDLTSKTFIKDTTKKLLVAQPLVEFLNRALTTE</sequence>